<dbReference type="RefSeq" id="WP_194704146.1">
    <property type="nucleotide sequence ID" value="NZ_JADKNH010000023.1"/>
</dbReference>
<comment type="caution">
    <text evidence="2">The sequence shown here is derived from an EMBL/GenBank/DDBJ whole genome shotgun (WGS) entry which is preliminary data.</text>
</comment>
<protein>
    <submittedName>
        <fullName evidence="2">Uncharacterized protein</fullName>
    </submittedName>
</protein>
<sequence length="114" mass="13491">MSLLLSNTISLLVLAFAFYLMIRFAKRFQKIDLIFGTLLALFSLFYKKTTSMQCAELGFPFTYVQLCRFESFPSFNFNVIAFVFNAFIWTILIRLCRYITRKIQTFNEEDTQND</sequence>
<keyword evidence="3" id="KW-1185">Reference proteome</keyword>
<evidence type="ECO:0000313" key="3">
    <source>
        <dbReference type="Proteomes" id="UP000614200"/>
    </source>
</evidence>
<dbReference type="Proteomes" id="UP000614200">
    <property type="component" value="Unassembled WGS sequence"/>
</dbReference>
<feature type="transmembrane region" description="Helical" evidence="1">
    <location>
        <begin position="6"/>
        <end position="24"/>
    </location>
</feature>
<reference evidence="2 3" key="1">
    <citation type="submission" date="2020-11" db="EMBL/GenBank/DDBJ databases">
        <title>Fusibacter basophilias sp. nov.</title>
        <authorList>
            <person name="Qiu D."/>
        </authorList>
    </citation>
    <scope>NUCLEOTIDE SEQUENCE [LARGE SCALE GENOMIC DNA]</scope>
    <source>
        <strain evidence="2 3">Q10-2</strain>
    </source>
</reference>
<name>A0ABS0A110_9FIRM</name>
<evidence type="ECO:0000313" key="2">
    <source>
        <dbReference type="EMBL" id="MBF4695911.1"/>
    </source>
</evidence>
<evidence type="ECO:0000256" key="1">
    <source>
        <dbReference type="SAM" id="Phobius"/>
    </source>
</evidence>
<keyword evidence="1" id="KW-0472">Membrane</keyword>
<dbReference type="EMBL" id="JADKNH010000023">
    <property type="protein sequence ID" value="MBF4695911.1"/>
    <property type="molecule type" value="Genomic_DNA"/>
</dbReference>
<proteinExistence type="predicted"/>
<keyword evidence="1" id="KW-0812">Transmembrane</keyword>
<organism evidence="2 3">
    <name type="scientific">Fusibacter ferrireducens</name>
    <dbReference type="NCBI Taxonomy" id="2785058"/>
    <lineage>
        <taxon>Bacteria</taxon>
        <taxon>Bacillati</taxon>
        <taxon>Bacillota</taxon>
        <taxon>Clostridia</taxon>
        <taxon>Eubacteriales</taxon>
        <taxon>Eubacteriales Family XII. Incertae Sedis</taxon>
        <taxon>Fusibacter</taxon>
    </lineage>
</organism>
<feature type="transmembrane region" description="Helical" evidence="1">
    <location>
        <begin position="75"/>
        <end position="96"/>
    </location>
</feature>
<gene>
    <name evidence="2" type="ORF">ISU02_22665</name>
</gene>
<keyword evidence="1" id="KW-1133">Transmembrane helix</keyword>
<accession>A0ABS0A110</accession>